<evidence type="ECO:0000259" key="5">
    <source>
        <dbReference type="Pfam" id="PF01979"/>
    </source>
</evidence>
<dbReference type="NCBIfam" id="TIGR02022">
    <property type="entry name" value="hutF"/>
    <property type="match status" value="1"/>
</dbReference>
<keyword evidence="4" id="KW-0862">Zinc</keyword>
<evidence type="ECO:0000256" key="2">
    <source>
        <dbReference type="ARBA" id="ARBA00022723"/>
    </source>
</evidence>
<dbReference type="PANTHER" id="PTHR11271">
    <property type="entry name" value="GUANINE DEAMINASE"/>
    <property type="match status" value="1"/>
</dbReference>
<comment type="cofactor">
    <cofactor evidence="1">
        <name>Zn(2+)</name>
        <dbReference type="ChEBI" id="CHEBI:29105"/>
    </cofactor>
</comment>
<proteinExistence type="predicted"/>
<dbReference type="SUPFAM" id="SSF51338">
    <property type="entry name" value="Composite domain of metallo-dependent hydrolases"/>
    <property type="match status" value="1"/>
</dbReference>
<gene>
    <name evidence="6" type="ORF">RAN89_15150</name>
</gene>
<reference evidence="6 7" key="1">
    <citation type="submission" date="2023-08" db="EMBL/GenBank/DDBJ databases">
        <title>Rhodoferax potami sp. nov. and Rhodoferax mekongensis sp. nov., isolated from the Mekong River in Thailand.</title>
        <authorList>
            <person name="Kitikhun S."/>
            <person name="Charoenyingcharoen P."/>
            <person name="Siriarchawattana P."/>
            <person name="Likhitrattanapisal S."/>
            <person name="Nilsakha T."/>
            <person name="Chanpet A."/>
            <person name="Rattanawaree P."/>
            <person name="Ingsriswang S."/>
        </authorList>
    </citation>
    <scope>NUCLEOTIDE SEQUENCE [LARGE SCALE GENOMIC DNA]</scope>
    <source>
        <strain evidence="6 7">TBRC 17307</strain>
    </source>
</reference>
<keyword evidence="7" id="KW-1185">Reference proteome</keyword>
<feature type="domain" description="Amidohydrolase-related" evidence="5">
    <location>
        <begin position="52"/>
        <end position="431"/>
    </location>
</feature>
<dbReference type="EC" id="3.5.3.13" evidence="6"/>
<keyword evidence="2" id="KW-0479">Metal-binding</keyword>
<evidence type="ECO:0000256" key="3">
    <source>
        <dbReference type="ARBA" id="ARBA00022801"/>
    </source>
</evidence>
<dbReference type="Proteomes" id="UP001302257">
    <property type="component" value="Chromosome"/>
</dbReference>
<keyword evidence="3 6" id="KW-0378">Hydrolase</keyword>
<accession>A0ABZ0AX70</accession>
<dbReference type="InterPro" id="IPR010252">
    <property type="entry name" value="HutF"/>
</dbReference>
<name>A0ABZ0AX70_9BURK</name>
<dbReference type="InterPro" id="IPR006680">
    <property type="entry name" value="Amidohydro-rel"/>
</dbReference>
<evidence type="ECO:0000256" key="1">
    <source>
        <dbReference type="ARBA" id="ARBA00001947"/>
    </source>
</evidence>
<dbReference type="GO" id="GO:0050416">
    <property type="term" value="F:formimidoylglutamate deiminase activity"/>
    <property type="evidence" value="ECO:0007669"/>
    <property type="project" value="UniProtKB-EC"/>
</dbReference>
<dbReference type="SUPFAM" id="SSF51556">
    <property type="entry name" value="Metallo-dependent hydrolases"/>
    <property type="match status" value="1"/>
</dbReference>
<dbReference type="NCBIfam" id="NF006681">
    <property type="entry name" value="PRK09229.1-2"/>
    <property type="match status" value="1"/>
</dbReference>
<dbReference type="InterPro" id="IPR051607">
    <property type="entry name" value="Metallo-dep_hydrolases"/>
</dbReference>
<dbReference type="Pfam" id="PF01979">
    <property type="entry name" value="Amidohydro_1"/>
    <property type="match status" value="1"/>
</dbReference>
<dbReference type="InterPro" id="IPR032466">
    <property type="entry name" value="Metal_Hydrolase"/>
</dbReference>
<evidence type="ECO:0000256" key="4">
    <source>
        <dbReference type="ARBA" id="ARBA00022833"/>
    </source>
</evidence>
<dbReference type="PANTHER" id="PTHR11271:SF48">
    <property type="entry name" value="AMIDOHYDROLASE-RELATED DOMAIN-CONTAINING PROTEIN"/>
    <property type="match status" value="1"/>
</dbReference>
<dbReference type="NCBIfam" id="NF006684">
    <property type="entry name" value="PRK09229.1-5"/>
    <property type="match status" value="1"/>
</dbReference>
<dbReference type="InterPro" id="IPR011059">
    <property type="entry name" value="Metal-dep_hydrolase_composite"/>
</dbReference>
<evidence type="ECO:0000313" key="7">
    <source>
        <dbReference type="Proteomes" id="UP001302257"/>
    </source>
</evidence>
<sequence length="457" mass="49754">MSEHVFWAPQAWVDGRWEHDVCLGVDARGHWAAITPGITPPPAHATVLQGPVLPGLVNAHSHAFQRAFVGLAERRESEADDFWSWRDRMYGVALRITPAQMRAVAAQLYVELLQGGYTQVCEFHYLHHQEDGQPYADEATMAWALADAAQDAGMGLTLLPVLYERAGFQQSNLRPDQRRFAGTPDFIARLQATVQASSRPLLNAGVAIHSLRAASAASIDALLAHVRGADMPIHIHVAEQMQEVRDCLAATGQRPIAHLAHRFSMDSRWQLVHATHTEATEIDAVARSGAGIVICPSTEGNLGDGFADLPGWLAAGVPIALGSDSHVGRQWNEEIRWLEYGQRLRLQQRNVAALPGYQPSTAARLLDQAIRSGAAAAGFKQWGLQTGARADMVVLDMNTPGLLGIPHTHTLDALVFACNHAAIDEVYVAGKRQVSGGMHHEKSVIAGIFKQTLFNLL</sequence>
<dbReference type="RefSeq" id="WP_313867081.1">
    <property type="nucleotide sequence ID" value="NZ_CP132507.1"/>
</dbReference>
<organism evidence="6 7">
    <name type="scientific">Rhodoferax mekongensis</name>
    <dbReference type="NCBI Taxonomy" id="3068341"/>
    <lineage>
        <taxon>Bacteria</taxon>
        <taxon>Pseudomonadati</taxon>
        <taxon>Pseudomonadota</taxon>
        <taxon>Betaproteobacteria</taxon>
        <taxon>Burkholderiales</taxon>
        <taxon>Comamonadaceae</taxon>
        <taxon>Rhodoferax</taxon>
    </lineage>
</organism>
<dbReference type="Gene3D" id="2.30.40.10">
    <property type="entry name" value="Urease, subunit C, domain 1"/>
    <property type="match status" value="1"/>
</dbReference>
<dbReference type="Gene3D" id="3.20.20.140">
    <property type="entry name" value="Metal-dependent hydrolases"/>
    <property type="match status" value="1"/>
</dbReference>
<dbReference type="EMBL" id="CP132507">
    <property type="protein sequence ID" value="WNO04228.1"/>
    <property type="molecule type" value="Genomic_DNA"/>
</dbReference>
<protein>
    <submittedName>
        <fullName evidence="6">Formimidoylglutamate deiminase</fullName>
        <ecNumber evidence="6">3.5.3.13</ecNumber>
    </submittedName>
</protein>
<evidence type="ECO:0000313" key="6">
    <source>
        <dbReference type="EMBL" id="WNO04228.1"/>
    </source>
</evidence>